<name>A0AB34JW26_PRYPA</name>
<dbReference type="Proteomes" id="UP001515480">
    <property type="component" value="Unassembled WGS sequence"/>
</dbReference>
<evidence type="ECO:0000313" key="3">
    <source>
        <dbReference type="Proteomes" id="UP001515480"/>
    </source>
</evidence>
<dbReference type="EMBL" id="JBGBPQ010000004">
    <property type="protein sequence ID" value="KAL1525047.1"/>
    <property type="molecule type" value="Genomic_DNA"/>
</dbReference>
<sequence>MVAPRPWRGRLKSLLDKVTQGLGFHLARKVRFVPEASVYEFERKLLGGGGVPENDVMSLGLGQLVNERSLPLAEKQSKDEYASSGYLDCDERTRLLEQWEERTTLKAKLAGEVGPELQTLQRKRSETKSSSRDQRFMPANQIEAIEMASKDEAIAKKMASASLRAKRRSTISSHDLNPTPKSTIRKTRRRHSL</sequence>
<accession>A0AB34JW26</accession>
<evidence type="ECO:0000256" key="1">
    <source>
        <dbReference type="SAM" id="MobiDB-lite"/>
    </source>
</evidence>
<reference evidence="2 3" key="1">
    <citation type="journal article" date="2024" name="Science">
        <title>Giant polyketide synthase enzymes in the biosynthesis of giant marine polyether toxins.</title>
        <authorList>
            <person name="Fallon T.R."/>
            <person name="Shende V.V."/>
            <person name="Wierzbicki I.H."/>
            <person name="Pendleton A.L."/>
            <person name="Watervoot N.F."/>
            <person name="Auber R.P."/>
            <person name="Gonzalez D.J."/>
            <person name="Wisecaver J.H."/>
            <person name="Moore B.S."/>
        </authorList>
    </citation>
    <scope>NUCLEOTIDE SEQUENCE [LARGE SCALE GENOMIC DNA]</scope>
    <source>
        <strain evidence="2 3">12B1</strain>
    </source>
</reference>
<feature type="compositionally biased region" description="Basic residues" evidence="1">
    <location>
        <begin position="183"/>
        <end position="193"/>
    </location>
</feature>
<dbReference type="AlphaFoldDB" id="A0AB34JW26"/>
<gene>
    <name evidence="2" type="ORF">AB1Y20_019920</name>
</gene>
<proteinExistence type="predicted"/>
<feature type="region of interest" description="Disordered" evidence="1">
    <location>
        <begin position="116"/>
        <end position="138"/>
    </location>
</feature>
<feature type="compositionally biased region" description="Polar residues" evidence="1">
    <location>
        <begin position="170"/>
        <end position="182"/>
    </location>
</feature>
<feature type="compositionally biased region" description="Basic and acidic residues" evidence="1">
    <location>
        <begin position="123"/>
        <end position="135"/>
    </location>
</feature>
<protein>
    <submittedName>
        <fullName evidence="2">Uncharacterized protein</fullName>
    </submittedName>
</protein>
<comment type="caution">
    <text evidence="2">The sequence shown here is derived from an EMBL/GenBank/DDBJ whole genome shotgun (WGS) entry which is preliminary data.</text>
</comment>
<evidence type="ECO:0000313" key="2">
    <source>
        <dbReference type="EMBL" id="KAL1525047.1"/>
    </source>
</evidence>
<organism evidence="2 3">
    <name type="scientific">Prymnesium parvum</name>
    <name type="common">Toxic golden alga</name>
    <dbReference type="NCBI Taxonomy" id="97485"/>
    <lineage>
        <taxon>Eukaryota</taxon>
        <taxon>Haptista</taxon>
        <taxon>Haptophyta</taxon>
        <taxon>Prymnesiophyceae</taxon>
        <taxon>Prymnesiales</taxon>
        <taxon>Prymnesiaceae</taxon>
        <taxon>Prymnesium</taxon>
    </lineage>
</organism>
<feature type="region of interest" description="Disordered" evidence="1">
    <location>
        <begin position="158"/>
        <end position="193"/>
    </location>
</feature>
<keyword evidence="3" id="KW-1185">Reference proteome</keyword>